<keyword evidence="2" id="KW-1185">Reference proteome</keyword>
<dbReference type="AlphaFoldDB" id="A0A1G9WBY8"/>
<dbReference type="EMBL" id="FNGS01000009">
    <property type="protein sequence ID" value="SDM81783.1"/>
    <property type="molecule type" value="Genomic_DNA"/>
</dbReference>
<evidence type="ECO:0000313" key="1">
    <source>
        <dbReference type="EMBL" id="SDM81783.1"/>
    </source>
</evidence>
<evidence type="ECO:0008006" key="3">
    <source>
        <dbReference type="Google" id="ProtNLM"/>
    </source>
</evidence>
<gene>
    <name evidence="1" type="ORF">SAMN04488090_4319</name>
</gene>
<dbReference type="OrthoDB" id="1097343at2"/>
<dbReference type="STRING" id="563176.SAMN04488090_4319"/>
<sequence>MMVEKYYLKSLSLNDLKALNGVCHFADCVIDQVELIGVFDIDVPIKMERCIINELKIHSCWFNEGITLKNCIINGYIDYQMGGHNKKPILLYQNVFTGFVNFFDCQFASRVEIVENVFVRGANLFGNLNEGFANTFESELIVSKNIGDLDLDGFGFG</sequence>
<name>A0A1G9WBY8_9BACT</name>
<dbReference type="RefSeq" id="WP_093207773.1">
    <property type="nucleotide sequence ID" value="NZ_FNGS01000009.1"/>
</dbReference>
<proteinExistence type="predicted"/>
<evidence type="ECO:0000313" key="2">
    <source>
        <dbReference type="Proteomes" id="UP000198901"/>
    </source>
</evidence>
<reference evidence="1 2" key="1">
    <citation type="submission" date="2016-10" db="EMBL/GenBank/DDBJ databases">
        <authorList>
            <person name="de Groot N.N."/>
        </authorList>
    </citation>
    <scope>NUCLEOTIDE SEQUENCE [LARGE SCALE GENOMIC DNA]</scope>
    <source>
        <strain evidence="1 2">DSM 21668</strain>
    </source>
</reference>
<accession>A0A1G9WBY8</accession>
<dbReference type="Proteomes" id="UP000198901">
    <property type="component" value="Unassembled WGS sequence"/>
</dbReference>
<protein>
    <recommendedName>
        <fullName evidence="3">Pentapeptide repeat-containing protein</fullName>
    </recommendedName>
</protein>
<organism evidence="1 2">
    <name type="scientific">Siphonobacter aquaeclarae</name>
    <dbReference type="NCBI Taxonomy" id="563176"/>
    <lineage>
        <taxon>Bacteria</taxon>
        <taxon>Pseudomonadati</taxon>
        <taxon>Bacteroidota</taxon>
        <taxon>Cytophagia</taxon>
        <taxon>Cytophagales</taxon>
        <taxon>Cytophagaceae</taxon>
        <taxon>Siphonobacter</taxon>
    </lineage>
</organism>